<accession>A0A8S5VC78</accession>
<dbReference type="EMBL" id="BK016240">
    <property type="protein sequence ID" value="DAG04211.1"/>
    <property type="molecule type" value="Genomic_DNA"/>
</dbReference>
<organism evidence="1">
    <name type="scientific">Siphoviridae sp. ctsYA13</name>
    <dbReference type="NCBI Taxonomy" id="2825695"/>
    <lineage>
        <taxon>Viruses</taxon>
        <taxon>Duplodnaviria</taxon>
        <taxon>Heunggongvirae</taxon>
        <taxon>Uroviricota</taxon>
        <taxon>Caudoviricetes</taxon>
    </lineage>
</organism>
<protein>
    <submittedName>
        <fullName evidence="1">Uncharacterized protein</fullName>
    </submittedName>
</protein>
<name>A0A8S5VC78_9CAUD</name>
<proteinExistence type="predicted"/>
<sequence>MGIFCRLTRKKRNQNQPRSKNHNRVGMQKLKEPIMDRLIHEMSYLFAKKRFMELQDAARDIAVSHSDYPECFGLIADSIDEFLEDKSEDEWLEREKIFMHYVAMRAISLWGNGHKVTDIQWAHPGWFGTAEKGDTIQ</sequence>
<reference evidence="1" key="1">
    <citation type="journal article" date="2021" name="Proc. Natl. Acad. Sci. U.S.A.">
        <title>A Catalog of Tens of Thousands of Viruses from Human Metagenomes Reveals Hidden Associations with Chronic Diseases.</title>
        <authorList>
            <person name="Tisza M.J."/>
            <person name="Buck C.B."/>
        </authorList>
    </citation>
    <scope>NUCLEOTIDE SEQUENCE</scope>
    <source>
        <strain evidence="1">CtsYA13</strain>
    </source>
</reference>
<evidence type="ECO:0000313" key="1">
    <source>
        <dbReference type="EMBL" id="DAG04211.1"/>
    </source>
</evidence>